<dbReference type="Gene3D" id="3.40.109.10">
    <property type="entry name" value="NADH Oxidase"/>
    <property type="match status" value="1"/>
</dbReference>
<comment type="similarity">
    <text evidence="1">Belongs to the nitroreductase family.</text>
</comment>
<accession>A9H8I9</accession>
<organism evidence="4 5">
    <name type="scientific">Gluconacetobacter diazotrophicus (strain ATCC 49037 / DSM 5601 / CCUG 37298 / CIP 103539 / LMG 7603 / PAl5)</name>
    <dbReference type="NCBI Taxonomy" id="272568"/>
    <lineage>
        <taxon>Bacteria</taxon>
        <taxon>Pseudomonadati</taxon>
        <taxon>Pseudomonadota</taxon>
        <taxon>Alphaproteobacteria</taxon>
        <taxon>Acetobacterales</taxon>
        <taxon>Acetobacteraceae</taxon>
        <taxon>Gluconacetobacter</taxon>
    </lineage>
</organism>
<keyword evidence="5" id="KW-1185">Reference proteome</keyword>
<dbReference type="InterPro" id="IPR000415">
    <property type="entry name" value="Nitroreductase-like"/>
</dbReference>
<dbReference type="GO" id="GO:0016491">
    <property type="term" value="F:oxidoreductase activity"/>
    <property type="evidence" value="ECO:0007669"/>
    <property type="project" value="UniProtKB-KW"/>
</dbReference>
<evidence type="ECO:0000256" key="1">
    <source>
        <dbReference type="ARBA" id="ARBA00007118"/>
    </source>
</evidence>
<dbReference type="InterPro" id="IPR029479">
    <property type="entry name" value="Nitroreductase"/>
</dbReference>
<evidence type="ECO:0000313" key="4">
    <source>
        <dbReference type="EMBL" id="CAP54538.1"/>
    </source>
</evidence>
<dbReference type="Proteomes" id="UP000001176">
    <property type="component" value="Chromosome"/>
</dbReference>
<dbReference type="KEGG" id="gdi:GDI0595"/>
<name>A9H8I9_GLUDA</name>
<evidence type="ECO:0000313" key="5">
    <source>
        <dbReference type="Proteomes" id="UP000001176"/>
    </source>
</evidence>
<keyword evidence="2" id="KW-0560">Oxidoreductase</keyword>
<dbReference type="PANTHER" id="PTHR43673:SF12">
    <property type="entry name" value="PROTEIN DRGA"/>
    <property type="match status" value="1"/>
</dbReference>
<reference evidence="4 5" key="1">
    <citation type="journal article" date="2009" name="BMC Genomics">
        <title>Complete genome sequence of the sugarcane nitrogen-fixing endophyte Gluconacetobacter diazotrophicus Pal5.</title>
        <authorList>
            <person name="Bertalan M."/>
            <person name="Albano R."/>
            <person name="Padua V."/>
            <person name="Rouws L."/>
            <person name="Rojas C."/>
            <person name="Hemerly A."/>
            <person name="Teixeira K."/>
            <person name="Schwab S."/>
            <person name="Araujo J."/>
            <person name="Oliveira A."/>
            <person name="Franca L."/>
            <person name="Magalhaes V."/>
            <person name="Alqueres S."/>
            <person name="Cardoso A."/>
            <person name="Almeida W."/>
            <person name="Loureiro M.M."/>
            <person name="Nogueira E."/>
            <person name="Cidade D."/>
            <person name="Oliveira D."/>
            <person name="Simao T."/>
            <person name="Macedo J."/>
            <person name="Valadao A."/>
            <person name="Dreschsel M."/>
            <person name="Freitas F."/>
            <person name="Vidal M."/>
            <person name="Guedes H."/>
            <person name="Rodrigues E."/>
            <person name="Meneses C."/>
            <person name="Brioso P."/>
            <person name="Pozzer L."/>
            <person name="Figueiredo D."/>
            <person name="Montano H."/>
            <person name="Junior J."/>
            <person name="Filho G."/>
            <person name="Flores V."/>
            <person name="Ferreira B."/>
            <person name="Branco A."/>
            <person name="Gonzalez P."/>
            <person name="Guillobel H."/>
            <person name="Lemos M."/>
            <person name="Seibel L."/>
            <person name="Macedo J."/>
            <person name="Alves-Ferreira M."/>
            <person name="Sachetto-Martins G."/>
            <person name="Coelho A."/>
            <person name="Santos E."/>
            <person name="Amaral G."/>
            <person name="Neves A."/>
            <person name="Pacheco A.B."/>
            <person name="Carvalho D."/>
            <person name="Lery L."/>
            <person name="Bisch P."/>
            <person name="Rossle S.C."/>
            <person name="Urmenyi T."/>
            <person name="Kruger W.V."/>
            <person name="Martins O."/>
            <person name="Baldani J.I."/>
            <person name="Ferreira P.C."/>
        </authorList>
    </citation>
    <scope>NUCLEOTIDE SEQUENCE [LARGE SCALE GENOMIC DNA]</scope>
    <source>
        <strain evidence="5">ATCC 49037 / DSM 5601 / CCUG 37298 / CIP 103539 / LMG 7603 / PAl5</strain>
    </source>
</reference>
<dbReference type="PANTHER" id="PTHR43673">
    <property type="entry name" value="NAD(P)H NITROREDUCTASE YDGI-RELATED"/>
    <property type="match status" value="1"/>
</dbReference>
<dbReference type="EMBL" id="AM889285">
    <property type="protein sequence ID" value="CAP54538.1"/>
    <property type="molecule type" value="Genomic_DNA"/>
</dbReference>
<dbReference type="AlphaFoldDB" id="A9H8I9"/>
<dbReference type="SUPFAM" id="SSF55469">
    <property type="entry name" value="FMN-dependent nitroreductase-like"/>
    <property type="match status" value="1"/>
</dbReference>
<protein>
    <submittedName>
        <fullName evidence="4">NAD(P)H nitroreductase</fullName>
    </submittedName>
</protein>
<evidence type="ECO:0000256" key="2">
    <source>
        <dbReference type="ARBA" id="ARBA00023002"/>
    </source>
</evidence>
<gene>
    <name evidence="4" type="ordered locus">GDI0595</name>
</gene>
<dbReference type="CDD" id="cd02137">
    <property type="entry name" value="MhqN-like"/>
    <property type="match status" value="1"/>
</dbReference>
<proteinExistence type="inferred from homology"/>
<sequence>MMTDGTKENPVMTLDVASAILKRRATKNFDAGHRMPAGDLDAILGLARRMPTAFNIQNWRFVAVSDPKLRQDIRKVAWDQPQVTDASVLLVLCADIKAWEKYPARYWENADSSVRDFMVGAIDQYYRGREDVQRDEGMRSCGMAAGAIMLLAESMGYATCPMDGFDFAAVGKLIKLPADHEIVMFVAVGKPASEPYPTGGILPADEIIFENTFGA</sequence>
<evidence type="ECO:0000259" key="3">
    <source>
        <dbReference type="Pfam" id="PF00881"/>
    </source>
</evidence>
<feature type="domain" description="Nitroreductase" evidence="3">
    <location>
        <begin position="20"/>
        <end position="190"/>
    </location>
</feature>
<dbReference type="Pfam" id="PF00881">
    <property type="entry name" value="Nitroreductase"/>
    <property type="match status" value="1"/>
</dbReference>